<keyword evidence="11" id="KW-1015">Disulfide bond</keyword>
<comment type="similarity">
    <text evidence="2">Belongs to the receptors of complement activation (RCA) family.</text>
</comment>
<feature type="region of interest" description="Disordered" evidence="16">
    <location>
        <begin position="527"/>
        <end position="554"/>
    </location>
</feature>
<dbReference type="AlphaFoldDB" id="A0A2K5LFN3"/>
<reference evidence="19" key="2">
    <citation type="submission" date="2025-09" db="UniProtKB">
        <authorList>
            <consortium name="Ensembl"/>
        </authorList>
    </citation>
    <scope>IDENTIFICATION</scope>
</reference>
<dbReference type="SMART" id="SM00032">
    <property type="entry name" value="CCP"/>
    <property type="match status" value="4"/>
</dbReference>
<keyword evidence="6 15" id="KW-0768">Sushi</keyword>
<feature type="domain" description="Sushi" evidence="18">
    <location>
        <begin position="161"/>
        <end position="222"/>
    </location>
</feature>
<feature type="signal peptide" evidence="17">
    <location>
        <begin position="1"/>
        <end position="34"/>
    </location>
</feature>
<evidence type="ECO:0000256" key="9">
    <source>
        <dbReference type="ARBA" id="ARBA00022875"/>
    </source>
</evidence>
<evidence type="ECO:0000256" key="4">
    <source>
        <dbReference type="ARBA" id="ARBA00022588"/>
    </source>
</evidence>
<sequence length="581" mass="62225">MTVARPSVPAALPLLGELPRLLLLLLLCLPAVWADCGPPPAVPNAQPALKGLTSFPENTIITYRCDENFTKIPGKHDSVMCLQDSQWSDIEEFCNRSCGAPTRLKFASLKQLYIPQSYFPVGTVVEYECRPGYRRDLSLLAKLTCLQNLKWSTAAEFCKKKSCPNPGEIPNGQIDISNGILFGAAISFSCNTGYKLFGPTSSLCLASDSGVQWSDTLPECREIYCPAPPQIDNGIIQGEREHYGYRQSITYLCNRGFTMIGEHSIYCTVNDDEGEWSGPPPACRANSLVSKAPPTVQKPTTVNVRTTEVSPTSQKTTTPNAQGTETPSILQKHTTENVSATRTPPTPQKPTTVNVPATIVTPTPQKPTTINVPAAGVSSIPQKYTTVNVAAAGVSSTPQSHTTVNVSATGVPSTPQKNTTVNVSGIEVSPTPQKPTTVNVSATKAPAAAQTSFISKTLSTKTPPAAQNPTMTNSFATQATLTAQRFTTVKVAFMQSLLATQKSTNVHSPMTNGLKSTQRFPSDHITATRSTPASRTTKHFHKTTPDKESGTSSGTTHLLSGYTCFTLTGLLGTLVTMGWLT</sequence>
<keyword evidence="9" id="KW-0180">Complement pathway</keyword>
<evidence type="ECO:0000256" key="14">
    <source>
        <dbReference type="ARBA" id="ARBA00045541"/>
    </source>
</evidence>
<evidence type="ECO:0000256" key="6">
    <source>
        <dbReference type="ARBA" id="ARBA00022659"/>
    </source>
</evidence>
<keyword evidence="3" id="KW-1003">Cell membrane</keyword>
<feature type="domain" description="Sushi" evidence="18">
    <location>
        <begin position="97"/>
        <end position="160"/>
    </location>
</feature>
<keyword evidence="20" id="KW-1185">Reference proteome</keyword>
<evidence type="ECO:0000256" key="1">
    <source>
        <dbReference type="ARBA" id="ARBA00004609"/>
    </source>
</evidence>
<dbReference type="InterPro" id="IPR051277">
    <property type="entry name" value="SEZ6_CSMD_C4BPB_Regulators"/>
</dbReference>
<keyword evidence="13" id="KW-0449">Lipoprotein</keyword>
<dbReference type="GO" id="GO:0002822">
    <property type="term" value="P:regulation of adaptive immune response based on somatic recombination of immune receptors built from immunoglobulin superfamily domains"/>
    <property type="evidence" value="ECO:0007669"/>
    <property type="project" value="UniProtKB-ARBA"/>
</dbReference>
<evidence type="ECO:0000256" key="7">
    <source>
        <dbReference type="ARBA" id="ARBA00022737"/>
    </source>
</evidence>
<feature type="region of interest" description="Disordered" evidence="16">
    <location>
        <begin position="303"/>
        <end position="366"/>
    </location>
</feature>
<dbReference type="InterPro" id="IPR000436">
    <property type="entry name" value="Sushi_SCR_CCP_dom"/>
</dbReference>
<proteinExistence type="inferred from homology"/>
<evidence type="ECO:0000313" key="19">
    <source>
        <dbReference type="Ensembl" id="ENSCATP00000011768.1"/>
    </source>
</evidence>
<keyword evidence="12" id="KW-0325">Glycoprotein</keyword>
<dbReference type="FunFam" id="2.10.70.10:FF:000008">
    <property type="entry name" value="Complement receptor type 1"/>
    <property type="match status" value="1"/>
</dbReference>
<dbReference type="Ensembl" id="ENSCATT00000035894.1">
    <property type="protein sequence ID" value="ENSCATP00000011768.1"/>
    <property type="gene ID" value="ENSCATG00000030052.1"/>
</dbReference>
<dbReference type="GO" id="GO:0009986">
    <property type="term" value="C:cell surface"/>
    <property type="evidence" value="ECO:0007669"/>
    <property type="project" value="UniProtKB-ARBA"/>
</dbReference>
<feature type="compositionally biased region" description="Polar residues" evidence="16">
    <location>
        <begin position="303"/>
        <end position="340"/>
    </location>
</feature>
<dbReference type="SUPFAM" id="SSF57535">
    <property type="entry name" value="Complement control module/SCR domain"/>
    <property type="match status" value="4"/>
</dbReference>
<dbReference type="PROSITE" id="PS50923">
    <property type="entry name" value="SUSHI"/>
    <property type="match status" value="4"/>
</dbReference>
<dbReference type="Gene3D" id="2.10.70.10">
    <property type="entry name" value="Complement Module, domain 1"/>
    <property type="match status" value="4"/>
</dbReference>
<dbReference type="GeneTree" id="ENSGT00940000162307"/>
<protein>
    <submittedName>
        <fullName evidence="19">CD55 molecule (Cromer blood group)</fullName>
    </submittedName>
</protein>
<dbReference type="STRING" id="9531.ENSCATP00000011768"/>
<keyword evidence="4" id="KW-0399">Innate immunity</keyword>
<dbReference type="GO" id="GO:0030449">
    <property type="term" value="P:regulation of complement activation"/>
    <property type="evidence" value="ECO:0007669"/>
    <property type="project" value="UniProtKB-ARBA"/>
</dbReference>
<dbReference type="PANTHER" id="PTHR45656">
    <property type="entry name" value="PROTEIN CBR-CLEC-78"/>
    <property type="match status" value="1"/>
</dbReference>
<dbReference type="PANTHER" id="PTHR45656:SF15">
    <property type="entry name" value="SUSHI DOMAIN-CONTAINING PROTEIN"/>
    <property type="match status" value="1"/>
</dbReference>
<keyword evidence="8" id="KW-0391">Immunity</keyword>
<keyword evidence="7" id="KW-0677">Repeat</keyword>
<evidence type="ECO:0000256" key="16">
    <source>
        <dbReference type="SAM" id="MobiDB-lite"/>
    </source>
</evidence>
<feature type="domain" description="Sushi" evidence="18">
    <location>
        <begin position="223"/>
        <end position="285"/>
    </location>
</feature>
<evidence type="ECO:0000256" key="3">
    <source>
        <dbReference type="ARBA" id="ARBA00022475"/>
    </source>
</evidence>
<evidence type="ECO:0000256" key="10">
    <source>
        <dbReference type="ARBA" id="ARBA00023136"/>
    </source>
</evidence>
<gene>
    <name evidence="19" type="primary">CD55</name>
</gene>
<dbReference type="FunFam" id="2.10.70.10:FF:000055">
    <property type="entry name" value="Complement decay-accelerating factor, GPI-anchored"/>
    <property type="match status" value="1"/>
</dbReference>
<feature type="domain" description="Sushi" evidence="18">
    <location>
        <begin position="34"/>
        <end position="96"/>
    </location>
</feature>
<evidence type="ECO:0000256" key="13">
    <source>
        <dbReference type="ARBA" id="ARBA00023288"/>
    </source>
</evidence>
<keyword evidence="5" id="KW-0336">GPI-anchor</keyword>
<name>A0A2K5LFN3_CERAT</name>
<evidence type="ECO:0000256" key="11">
    <source>
        <dbReference type="ARBA" id="ARBA00023157"/>
    </source>
</evidence>
<evidence type="ECO:0000259" key="18">
    <source>
        <dbReference type="PROSITE" id="PS50923"/>
    </source>
</evidence>
<feature type="chain" id="PRO_5014474985" evidence="17">
    <location>
        <begin position="35"/>
        <end position="581"/>
    </location>
</feature>
<dbReference type="GO" id="GO:0002706">
    <property type="term" value="P:regulation of lymphocyte mediated immunity"/>
    <property type="evidence" value="ECO:0007669"/>
    <property type="project" value="UniProtKB-ARBA"/>
</dbReference>
<accession>A0A2K5LFN3</accession>
<dbReference type="CDD" id="cd00033">
    <property type="entry name" value="CCP"/>
    <property type="match status" value="4"/>
</dbReference>
<dbReference type="GO" id="GO:0006958">
    <property type="term" value="P:complement activation, classical pathway"/>
    <property type="evidence" value="ECO:0007669"/>
    <property type="project" value="UniProtKB-KW"/>
</dbReference>
<evidence type="ECO:0000256" key="5">
    <source>
        <dbReference type="ARBA" id="ARBA00022622"/>
    </source>
</evidence>
<dbReference type="FunFam" id="2.10.70.10:FF:000079">
    <property type="entry name" value="Complement decay-accelerating factor"/>
    <property type="match status" value="1"/>
</dbReference>
<evidence type="ECO:0000313" key="20">
    <source>
        <dbReference type="Proteomes" id="UP000233060"/>
    </source>
</evidence>
<comment type="caution">
    <text evidence="15">Lacks conserved residue(s) required for the propagation of feature annotation.</text>
</comment>
<evidence type="ECO:0000256" key="2">
    <source>
        <dbReference type="ARBA" id="ARBA00010908"/>
    </source>
</evidence>
<evidence type="ECO:0000256" key="17">
    <source>
        <dbReference type="SAM" id="SignalP"/>
    </source>
</evidence>
<dbReference type="GO" id="GO:0045087">
    <property type="term" value="P:innate immune response"/>
    <property type="evidence" value="ECO:0007669"/>
    <property type="project" value="UniProtKB-KW"/>
</dbReference>
<keyword evidence="10" id="KW-0472">Membrane</keyword>
<dbReference type="Proteomes" id="UP000233060">
    <property type="component" value="Unassembled WGS sequence"/>
</dbReference>
<feature type="region of interest" description="Disordered" evidence="16">
    <location>
        <begin position="397"/>
        <end position="417"/>
    </location>
</feature>
<dbReference type="Pfam" id="PF00084">
    <property type="entry name" value="Sushi"/>
    <property type="match status" value="4"/>
</dbReference>
<evidence type="ECO:0000256" key="12">
    <source>
        <dbReference type="ARBA" id="ARBA00023180"/>
    </source>
</evidence>
<comment type="function">
    <text evidence="14">This protein recognizes C4b and C3b fragments that condense with cell-surface hydroxyl or amino groups when nascent C4b and C3b are locally generated during C4 and c3 activation. Interaction of daf with cell-associated C4b and C3b polypeptides interferes with their ability to catalyze the conversion of C2 and factor B to enzymatically active C2a and Bb and thereby prevents the formation of C4b2a and C3bBb, the amplification convertases of the complement cascade. Inhibits complement activation by destabilizing and preventing the formation of C3 and C5 convertases, which prevents complement damage.</text>
</comment>
<evidence type="ECO:0000256" key="8">
    <source>
        <dbReference type="ARBA" id="ARBA00022859"/>
    </source>
</evidence>
<organism evidence="19 20">
    <name type="scientific">Cercocebus atys</name>
    <name type="common">Sooty mangabey</name>
    <name type="synonym">Cercocebus torquatus atys</name>
    <dbReference type="NCBI Taxonomy" id="9531"/>
    <lineage>
        <taxon>Eukaryota</taxon>
        <taxon>Metazoa</taxon>
        <taxon>Chordata</taxon>
        <taxon>Craniata</taxon>
        <taxon>Vertebrata</taxon>
        <taxon>Euteleostomi</taxon>
        <taxon>Mammalia</taxon>
        <taxon>Eutheria</taxon>
        <taxon>Euarchontoglires</taxon>
        <taxon>Primates</taxon>
        <taxon>Haplorrhini</taxon>
        <taxon>Catarrhini</taxon>
        <taxon>Cercopithecidae</taxon>
        <taxon>Cercopithecinae</taxon>
        <taxon>Cercocebus</taxon>
    </lineage>
</organism>
<dbReference type="InterPro" id="IPR035976">
    <property type="entry name" value="Sushi/SCR/CCP_sf"/>
</dbReference>
<dbReference type="GO" id="GO:0098552">
    <property type="term" value="C:side of membrane"/>
    <property type="evidence" value="ECO:0007669"/>
    <property type="project" value="UniProtKB-KW"/>
</dbReference>
<evidence type="ECO:0000256" key="15">
    <source>
        <dbReference type="PROSITE-ProRule" id="PRU00302"/>
    </source>
</evidence>
<dbReference type="Bgee" id="ENSCATG00000030052">
    <property type="expression patterns" value="Expressed in lung and 12 other cell types or tissues"/>
</dbReference>
<keyword evidence="17" id="KW-0732">Signal</keyword>
<comment type="subcellular location">
    <subcellularLocation>
        <location evidence="1">Cell membrane</location>
        <topology evidence="1">Lipid-anchor</topology>
        <topology evidence="1">GPI-anchor</topology>
    </subcellularLocation>
</comment>
<reference evidence="19" key="1">
    <citation type="submission" date="2025-08" db="UniProtKB">
        <authorList>
            <consortium name="Ensembl"/>
        </authorList>
    </citation>
    <scope>IDENTIFICATION</scope>
</reference>
<dbReference type="GO" id="GO:0005886">
    <property type="term" value="C:plasma membrane"/>
    <property type="evidence" value="ECO:0007669"/>
    <property type="project" value="UniProtKB-SubCell"/>
</dbReference>